<dbReference type="InterPro" id="IPR027417">
    <property type="entry name" value="P-loop_NTPase"/>
</dbReference>
<keyword evidence="12" id="KW-1185">Reference proteome</keyword>
<evidence type="ECO:0000256" key="3">
    <source>
        <dbReference type="ARBA" id="ARBA00022741"/>
    </source>
</evidence>
<sequence>MGSALGCQREEEIMEKKSHEIDQEIAKPSPNMLCQKLLLLDGFTAYEKEQKKYIMYSNVVSGMTEICQVLINAGKSANAEKFMDYYKLLLAQNSCKELMQRLPEEIAEAIKELWNDPQLKQIFHSEPCFQSSNSVEYFLNNIDRISEPDFEPSNLDCLHARVATTGVVEFKFKFKELDFVIYDVGGQRSQRRKWIHFFDKVNGLIFVAAISGYDQTCREDNASITSYTRKQNMALNQYQRDTFQVEMILSNRMSLSSLVNKVTLHFVDNAFTRRNFVVGCRGFTTNEFKTADVIARKIADCLKYFELEEARMVAMVRDDAANMRPAASKLGIENFQCCAHLINLVVQFGIKNANGTVMTIIEKCRNFAKESRKRHNQSKFEDELNKQGISSSKIPKEITVRWNSTFFMLQSIEEKFGAALKMDYSAFKMSDRQQLSILVKVLSKFD</sequence>
<dbReference type="PANTHER" id="PTHR10218">
    <property type="entry name" value="GTP-BINDING PROTEIN ALPHA SUBUNIT"/>
    <property type="match status" value="1"/>
</dbReference>
<dbReference type="Proteomes" id="UP000614601">
    <property type="component" value="Unassembled WGS sequence"/>
</dbReference>
<dbReference type="PANTHER" id="PTHR10218:SF362">
    <property type="entry name" value="G PROTEIN ALPHA O SUBUNIT"/>
    <property type="match status" value="1"/>
</dbReference>
<feature type="binding site" evidence="10">
    <location>
        <position position="164"/>
    </location>
    <ligand>
        <name>Mg(2+)</name>
        <dbReference type="ChEBI" id="CHEBI:18420"/>
    </ligand>
</feature>
<dbReference type="GO" id="GO:0005834">
    <property type="term" value="C:heterotrimeric G-protein complex"/>
    <property type="evidence" value="ECO:0007669"/>
    <property type="project" value="TreeGrafter"/>
</dbReference>
<evidence type="ECO:0000313" key="12">
    <source>
        <dbReference type="Proteomes" id="UP000614601"/>
    </source>
</evidence>
<dbReference type="SMART" id="SM00275">
    <property type="entry name" value="G_alpha"/>
    <property type="match status" value="1"/>
</dbReference>
<dbReference type="AlphaFoldDB" id="A0A811L4P8"/>
<evidence type="ECO:0000256" key="7">
    <source>
        <dbReference type="ARBA" id="ARBA00023224"/>
    </source>
</evidence>
<dbReference type="GO" id="GO:0005525">
    <property type="term" value="F:GTP binding"/>
    <property type="evidence" value="ECO:0007669"/>
    <property type="project" value="UniProtKB-KW"/>
</dbReference>
<dbReference type="GO" id="GO:0031683">
    <property type="term" value="F:G-protein beta/gamma-subunit complex binding"/>
    <property type="evidence" value="ECO:0007669"/>
    <property type="project" value="InterPro"/>
</dbReference>
<dbReference type="FunFam" id="3.40.50.300:FF:000720">
    <property type="entry name" value="Guanine nucleotide-binding protein G(k) subunit alpha"/>
    <property type="match status" value="1"/>
</dbReference>
<dbReference type="Gene3D" id="3.40.50.300">
    <property type="entry name" value="P-loop containing nucleotide triphosphate hydrolases"/>
    <property type="match status" value="1"/>
</dbReference>
<evidence type="ECO:0000256" key="2">
    <source>
        <dbReference type="ARBA" id="ARBA00022723"/>
    </source>
</evidence>
<keyword evidence="7" id="KW-0807">Transducer</keyword>
<dbReference type="InterPro" id="IPR011025">
    <property type="entry name" value="GproteinA_insert"/>
</dbReference>
<dbReference type="EMBL" id="CAJFDH010000005">
    <property type="protein sequence ID" value="CAD5223075.1"/>
    <property type="molecule type" value="Genomic_DNA"/>
</dbReference>
<dbReference type="SUPFAM" id="SSF53098">
    <property type="entry name" value="Ribonuclease H-like"/>
    <property type="match status" value="1"/>
</dbReference>
<keyword evidence="4 10" id="KW-0460">Magnesium</keyword>
<evidence type="ECO:0000313" key="11">
    <source>
        <dbReference type="EMBL" id="CAD5223075.1"/>
    </source>
</evidence>
<proteinExistence type="predicted"/>
<keyword evidence="2 10" id="KW-0479">Metal-binding</keyword>
<dbReference type="GO" id="GO:0046872">
    <property type="term" value="F:metal ion binding"/>
    <property type="evidence" value="ECO:0007669"/>
    <property type="project" value="UniProtKB-KW"/>
</dbReference>
<keyword evidence="6" id="KW-0564">Palmitate</keyword>
<dbReference type="PRINTS" id="PR00318">
    <property type="entry name" value="GPROTEINA"/>
</dbReference>
<evidence type="ECO:0000256" key="4">
    <source>
        <dbReference type="ARBA" id="ARBA00022842"/>
    </source>
</evidence>
<feature type="binding site" evidence="9">
    <location>
        <begin position="158"/>
        <end position="164"/>
    </location>
    <ligand>
        <name>GTP</name>
        <dbReference type="ChEBI" id="CHEBI:37565"/>
    </ligand>
</feature>
<keyword evidence="5 9" id="KW-0342">GTP-binding</keyword>
<evidence type="ECO:0000256" key="1">
    <source>
        <dbReference type="ARBA" id="ARBA00022707"/>
    </source>
</evidence>
<name>A0A811L4P8_9BILA</name>
<comment type="caution">
    <text evidence="11">The sequence shown here is derived from an EMBL/GenBank/DDBJ whole genome shotgun (WGS) entry which is preliminary data.</text>
</comment>
<dbReference type="GO" id="GO:0007188">
    <property type="term" value="P:adenylate cyclase-modulating G protein-coupled receptor signaling pathway"/>
    <property type="evidence" value="ECO:0007669"/>
    <property type="project" value="TreeGrafter"/>
</dbReference>
<accession>A0A811L4P8</accession>
<dbReference type="PROSITE" id="PS51882">
    <property type="entry name" value="G_ALPHA"/>
    <property type="match status" value="1"/>
</dbReference>
<keyword evidence="8" id="KW-0449">Lipoprotein</keyword>
<evidence type="ECO:0000256" key="6">
    <source>
        <dbReference type="ARBA" id="ARBA00023139"/>
    </source>
</evidence>
<dbReference type="InterPro" id="IPR012337">
    <property type="entry name" value="RNaseH-like_sf"/>
</dbReference>
<keyword evidence="3 9" id="KW-0547">Nucleotide-binding</keyword>
<feature type="binding site" evidence="9">
    <location>
        <begin position="183"/>
        <end position="187"/>
    </location>
    <ligand>
        <name>GTP</name>
        <dbReference type="ChEBI" id="CHEBI:37565"/>
    </ligand>
</feature>
<evidence type="ECO:0000256" key="5">
    <source>
        <dbReference type="ARBA" id="ARBA00023134"/>
    </source>
</evidence>
<dbReference type="GO" id="GO:0005737">
    <property type="term" value="C:cytoplasm"/>
    <property type="evidence" value="ECO:0007669"/>
    <property type="project" value="TreeGrafter"/>
</dbReference>
<dbReference type="Pfam" id="PF00503">
    <property type="entry name" value="G-alpha"/>
    <property type="match status" value="1"/>
</dbReference>
<evidence type="ECO:0000256" key="10">
    <source>
        <dbReference type="PIRSR" id="PIRSR601019-2"/>
    </source>
</evidence>
<dbReference type="GO" id="GO:0001664">
    <property type="term" value="F:G protein-coupled receptor binding"/>
    <property type="evidence" value="ECO:0007669"/>
    <property type="project" value="TreeGrafter"/>
</dbReference>
<dbReference type="Proteomes" id="UP000783686">
    <property type="component" value="Unassembled WGS sequence"/>
</dbReference>
<dbReference type="EMBL" id="CAJFCW020000005">
    <property type="protein sequence ID" value="CAG9117226.1"/>
    <property type="molecule type" value="Genomic_DNA"/>
</dbReference>
<evidence type="ECO:0000256" key="9">
    <source>
        <dbReference type="PIRSR" id="PIRSR601019-1"/>
    </source>
</evidence>
<dbReference type="SUPFAM" id="SSF52540">
    <property type="entry name" value="P-loop containing nucleoside triphosphate hydrolases"/>
    <property type="match status" value="1"/>
</dbReference>
<dbReference type="Gene3D" id="1.10.400.10">
    <property type="entry name" value="GI Alpha 1, domain 2-like"/>
    <property type="match status" value="1"/>
</dbReference>
<keyword evidence="1" id="KW-0519">Myristate</keyword>
<organism evidence="11 12">
    <name type="scientific">Bursaphelenchus okinawaensis</name>
    <dbReference type="NCBI Taxonomy" id="465554"/>
    <lineage>
        <taxon>Eukaryota</taxon>
        <taxon>Metazoa</taxon>
        <taxon>Ecdysozoa</taxon>
        <taxon>Nematoda</taxon>
        <taxon>Chromadorea</taxon>
        <taxon>Rhabditida</taxon>
        <taxon>Tylenchina</taxon>
        <taxon>Tylenchomorpha</taxon>
        <taxon>Aphelenchoidea</taxon>
        <taxon>Aphelenchoididae</taxon>
        <taxon>Bursaphelenchus</taxon>
    </lineage>
</organism>
<gene>
    <name evidence="11" type="ORF">BOKJ2_LOCUS9962</name>
</gene>
<dbReference type="GO" id="GO:0003924">
    <property type="term" value="F:GTPase activity"/>
    <property type="evidence" value="ECO:0007669"/>
    <property type="project" value="InterPro"/>
</dbReference>
<dbReference type="InterPro" id="IPR001019">
    <property type="entry name" value="Gprotein_alpha_su"/>
</dbReference>
<dbReference type="OrthoDB" id="5817230at2759"/>
<evidence type="ECO:0000256" key="8">
    <source>
        <dbReference type="ARBA" id="ARBA00023288"/>
    </source>
</evidence>
<dbReference type="SUPFAM" id="SSF47895">
    <property type="entry name" value="Transducin (alpha subunit), insertion domain"/>
    <property type="match status" value="1"/>
</dbReference>
<reference evidence="11" key="1">
    <citation type="submission" date="2020-09" db="EMBL/GenBank/DDBJ databases">
        <authorList>
            <person name="Kikuchi T."/>
        </authorList>
    </citation>
    <scope>NUCLEOTIDE SEQUENCE</scope>
    <source>
        <strain evidence="11">SH1</strain>
    </source>
</reference>
<protein>
    <submittedName>
        <fullName evidence="11">Uncharacterized protein</fullName>
    </submittedName>
</protein>